<dbReference type="EMBL" id="AOIB01000036">
    <property type="protein sequence ID" value="ELY54604.1"/>
    <property type="molecule type" value="Genomic_DNA"/>
</dbReference>
<feature type="region of interest" description="Disordered" evidence="3">
    <location>
        <begin position="19"/>
        <end position="75"/>
    </location>
</feature>
<evidence type="ECO:0000256" key="3">
    <source>
        <dbReference type="SAM" id="MobiDB-lite"/>
    </source>
</evidence>
<evidence type="ECO:0000256" key="2">
    <source>
        <dbReference type="ARBA" id="ARBA00022729"/>
    </source>
</evidence>
<dbReference type="SUPFAM" id="SSF88713">
    <property type="entry name" value="Glycoside hydrolase/deacetylase"/>
    <property type="match status" value="1"/>
</dbReference>
<dbReference type="AlphaFoldDB" id="L9WYR0"/>
<gene>
    <name evidence="5" type="ORF">C491_18419</name>
</gene>
<dbReference type="CDD" id="cd10970">
    <property type="entry name" value="CE4_DAC_u1_6s"/>
    <property type="match status" value="1"/>
</dbReference>
<dbReference type="STRING" id="1227497.C491_18419"/>
<dbReference type="Proteomes" id="UP000011688">
    <property type="component" value="Unassembled WGS sequence"/>
</dbReference>
<organism evidence="5 6">
    <name type="scientific">Natronococcus amylolyticus DSM 10524</name>
    <dbReference type="NCBI Taxonomy" id="1227497"/>
    <lineage>
        <taxon>Archaea</taxon>
        <taxon>Methanobacteriati</taxon>
        <taxon>Methanobacteriota</taxon>
        <taxon>Stenosarchaea group</taxon>
        <taxon>Halobacteria</taxon>
        <taxon>Halobacteriales</taxon>
        <taxon>Natrialbaceae</taxon>
        <taxon>Natronococcus</taxon>
    </lineage>
</organism>
<reference evidence="5 6" key="1">
    <citation type="journal article" date="2014" name="PLoS Genet.">
        <title>Phylogenetically driven sequencing of extremely halophilic archaea reveals strategies for static and dynamic osmo-response.</title>
        <authorList>
            <person name="Becker E.A."/>
            <person name="Seitzer P.M."/>
            <person name="Tritt A."/>
            <person name="Larsen D."/>
            <person name="Krusor M."/>
            <person name="Yao A.I."/>
            <person name="Wu D."/>
            <person name="Madern D."/>
            <person name="Eisen J.A."/>
            <person name="Darling A.E."/>
            <person name="Facciotti M.T."/>
        </authorList>
    </citation>
    <scope>NUCLEOTIDE SEQUENCE [LARGE SCALE GENOMIC DNA]</scope>
    <source>
        <strain evidence="5 6">DSM 10524</strain>
    </source>
</reference>
<name>L9WYR0_9EURY</name>
<protein>
    <submittedName>
        <fullName evidence="5">Polysaccharide deacetylase</fullName>
    </submittedName>
</protein>
<accession>L9WYR0</accession>
<dbReference type="InterPro" id="IPR002509">
    <property type="entry name" value="NODB_dom"/>
</dbReference>
<evidence type="ECO:0000256" key="1">
    <source>
        <dbReference type="ARBA" id="ARBA00004613"/>
    </source>
</evidence>
<dbReference type="PANTHER" id="PTHR34216:SF3">
    <property type="entry name" value="POLY-BETA-1,6-N-ACETYL-D-GLUCOSAMINE N-DEACETYLASE"/>
    <property type="match status" value="1"/>
</dbReference>
<dbReference type="Gene3D" id="3.20.20.370">
    <property type="entry name" value="Glycoside hydrolase/deacetylase"/>
    <property type="match status" value="1"/>
</dbReference>
<comment type="caution">
    <text evidence="5">The sequence shown here is derived from an EMBL/GenBank/DDBJ whole genome shotgun (WGS) entry which is preliminary data.</text>
</comment>
<proteinExistence type="predicted"/>
<sequence length="443" mass="49003">MDRRTYLVTATGAVVALAGCSEMGGPGETDDEDYDDGAANGDDDHDEPETDDEETEEEEEETDEDDDYGDLVGTYDDFEDLDPWSAFQDIGAVEADTEQYYEGSQSARLLPDSEDGQIRARRETDEPIDIRGVTPGLAMTASDSGMVLIQLQDEDGDYVEYSQQVMGDMPLARHNFGLTRVRGDPDLEEIIVLQIIRWFGEPADDEDEDEDADGEEMWVDDFHFVPTPETPTVMLQFHGGYETHYEEALPRVAQYDFPATTFVPPDRLRDDAAVEGDRLTYGQVEELESNGWTIGCQTANGSQAGDIDEIGAEDAIIEPAEWLEEEGYDDDGRFFAFPGSQYTEETYELVQENYDLAFAGQTQSQGYAGNPHLCSVVSNPSGDEGESLVEWTAEMGGITSIGFYQLEESEAIEGLESTLAALDEYSGEVDVITPGQMADDYVY</sequence>
<dbReference type="GO" id="GO:0005975">
    <property type="term" value="P:carbohydrate metabolic process"/>
    <property type="evidence" value="ECO:0007669"/>
    <property type="project" value="InterPro"/>
</dbReference>
<keyword evidence="2" id="KW-0732">Signal</keyword>
<feature type="domain" description="NodB homology" evidence="4">
    <location>
        <begin position="228"/>
        <end position="351"/>
    </location>
</feature>
<dbReference type="InterPro" id="IPR051398">
    <property type="entry name" value="Polysacch_Deacetylase"/>
</dbReference>
<evidence type="ECO:0000313" key="5">
    <source>
        <dbReference type="EMBL" id="ELY54604.1"/>
    </source>
</evidence>
<comment type="subcellular location">
    <subcellularLocation>
        <location evidence="1">Secreted</location>
    </subcellularLocation>
</comment>
<dbReference type="PROSITE" id="PS51257">
    <property type="entry name" value="PROKAR_LIPOPROTEIN"/>
    <property type="match status" value="1"/>
</dbReference>
<keyword evidence="6" id="KW-1185">Reference proteome</keyword>
<evidence type="ECO:0000313" key="6">
    <source>
        <dbReference type="Proteomes" id="UP000011688"/>
    </source>
</evidence>
<dbReference type="InterPro" id="IPR011330">
    <property type="entry name" value="Glyco_hydro/deAcase_b/a-brl"/>
</dbReference>
<dbReference type="GO" id="GO:0016810">
    <property type="term" value="F:hydrolase activity, acting on carbon-nitrogen (but not peptide) bonds"/>
    <property type="evidence" value="ECO:0007669"/>
    <property type="project" value="InterPro"/>
</dbReference>
<dbReference type="eggNOG" id="arCOG09161">
    <property type="taxonomic scope" value="Archaea"/>
</dbReference>
<dbReference type="RefSeq" id="WP_005558898.1">
    <property type="nucleotide sequence ID" value="NZ_AOIB01000036.1"/>
</dbReference>
<evidence type="ECO:0000259" key="4">
    <source>
        <dbReference type="Pfam" id="PF01522"/>
    </source>
</evidence>
<dbReference type="OrthoDB" id="10436at2157"/>
<dbReference type="PANTHER" id="PTHR34216">
    <property type="match status" value="1"/>
</dbReference>
<dbReference type="GO" id="GO:0005576">
    <property type="term" value="C:extracellular region"/>
    <property type="evidence" value="ECO:0007669"/>
    <property type="project" value="UniProtKB-SubCell"/>
</dbReference>
<feature type="compositionally biased region" description="Acidic residues" evidence="3">
    <location>
        <begin position="28"/>
        <end position="69"/>
    </location>
</feature>
<dbReference type="Pfam" id="PF01522">
    <property type="entry name" value="Polysacc_deac_1"/>
    <property type="match status" value="1"/>
</dbReference>